<dbReference type="InterPro" id="IPR017972">
    <property type="entry name" value="Cyt_P450_CS"/>
</dbReference>
<comment type="caution">
    <text evidence="11">The sequence shown here is derived from an EMBL/GenBank/DDBJ whole genome shotgun (WGS) entry which is preliminary data.</text>
</comment>
<dbReference type="PANTHER" id="PTHR46300">
    <property type="entry name" value="P450, PUTATIVE (EUROFUNG)-RELATED-RELATED"/>
    <property type="match status" value="1"/>
</dbReference>
<comment type="pathway">
    <text evidence="2">Secondary metabolite biosynthesis.</text>
</comment>
<evidence type="ECO:0000256" key="10">
    <source>
        <dbReference type="RuleBase" id="RU000461"/>
    </source>
</evidence>
<dbReference type="InParanoid" id="A0A409VZM1"/>
<dbReference type="PANTHER" id="PTHR46300:SF7">
    <property type="entry name" value="P450, PUTATIVE (EUROFUNG)-RELATED"/>
    <property type="match status" value="1"/>
</dbReference>
<comment type="cofactor">
    <cofactor evidence="1 9">
        <name>heme</name>
        <dbReference type="ChEBI" id="CHEBI:30413"/>
    </cofactor>
</comment>
<evidence type="ECO:0000256" key="1">
    <source>
        <dbReference type="ARBA" id="ARBA00001971"/>
    </source>
</evidence>
<dbReference type="GO" id="GO:0005506">
    <property type="term" value="F:iron ion binding"/>
    <property type="evidence" value="ECO:0007669"/>
    <property type="project" value="InterPro"/>
</dbReference>
<evidence type="ECO:0000256" key="3">
    <source>
        <dbReference type="ARBA" id="ARBA00010617"/>
    </source>
</evidence>
<dbReference type="Proteomes" id="UP000284706">
    <property type="component" value="Unassembled WGS sequence"/>
</dbReference>
<dbReference type="STRING" id="231916.A0A409VZM1"/>
<dbReference type="OrthoDB" id="2789670at2759"/>
<evidence type="ECO:0000256" key="4">
    <source>
        <dbReference type="ARBA" id="ARBA00022617"/>
    </source>
</evidence>
<keyword evidence="8 10" id="KW-0503">Monooxygenase</keyword>
<protein>
    <recommendedName>
        <fullName evidence="13">Cytochrome P450</fullName>
    </recommendedName>
</protein>
<keyword evidence="4 9" id="KW-0349">Heme</keyword>
<evidence type="ECO:0000256" key="2">
    <source>
        <dbReference type="ARBA" id="ARBA00005179"/>
    </source>
</evidence>
<evidence type="ECO:0000256" key="7">
    <source>
        <dbReference type="ARBA" id="ARBA00023004"/>
    </source>
</evidence>
<dbReference type="SUPFAM" id="SSF48264">
    <property type="entry name" value="Cytochrome P450"/>
    <property type="match status" value="1"/>
</dbReference>
<name>A0A409VZM1_9AGAR</name>
<accession>A0A409VZM1</accession>
<evidence type="ECO:0008006" key="13">
    <source>
        <dbReference type="Google" id="ProtNLM"/>
    </source>
</evidence>
<keyword evidence="6 10" id="KW-0560">Oxidoreductase</keyword>
<dbReference type="InterPro" id="IPR002401">
    <property type="entry name" value="Cyt_P450_E_grp-I"/>
</dbReference>
<gene>
    <name evidence="11" type="ORF">CVT26_007629</name>
</gene>
<comment type="similarity">
    <text evidence="3 10">Belongs to the cytochrome P450 family.</text>
</comment>
<evidence type="ECO:0000313" key="11">
    <source>
        <dbReference type="EMBL" id="PPQ71712.1"/>
    </source>
</evidence>
<dbReference type="InterPro" id="IPR036396">
    <property type="entry name" value="Cyt_P450_sf"/>
</dbReference>
<evidence type="ECO:0000256" key="5">
    <source>
        <dbReference type="ARBA" id="ARBA00022723"/>
    </source>
</evidence>
<proteinExistence type="inferred from homology"/>
<keyword evidence="7 9" id="KW-0408">Iron</keyword>
<sequence length="505" mass="56207">MTLLDVLAVGAGLSLTWIIFQSRRPDSHYLPPGPKGLPIIGNVADMPSEKEWLTFAEWGRKWGGIISVKLLGRPMIIVNSASIMEELDKKGAIYSNRPVLEMGGELVGYSQTLVLIPYGQRFRTYRKHFSRYLGAQPIQNLYPLVEHETRRFLKRTLAKQEDLLAHLRKLAGGIILRSTYGYEVQDGEDPFVNLIEHANDNFNAATVPGAFPVDFFPVLKKLPEWFPGAGFLKTAREWAKDTAKMVEVPYNYTKEQMAAGSAVPSFVSTGLENESSLSADDIRDLKFTASSMYGGGADTTVSAEYAFFLAMVLNPDVQKKAQAEIDAVVGNTRLPNFGDRPHLPYVNAIVTEVLRWNSVAPTGVPHTAIEDGYVSGYFIPKNSIILANLWNMLHDEEVYPEPFKFDPERHIAAPGKEPQPDPRKVCFGYGRRICPGMYLAEASLYSCIVMSLAVFEIEKAVENGVPITPVHENTSGIISYPKPFKCMIKPRSEKAVALIAEEHHL</sequence>
<dbReference type="InterPro" id="IPR001128">
    <property type="entry name" value="Cyt_P450"/>
</dbReference>
<organism evidence="11 12">
    <name type="scientific">Gymnopilus dilepis</name>
    <dbReference type="NCBI Taxonomy" id="231916"/>
    <lineage>
        <taxon>Eukaryota</taxon>
        <taxon>Fungi</taxon>
        <taxon>Dikarya</taxon>
        <taxon>Basidiomycota</taxon>
        <taxon>Agaricomycotina</taxon>
        <taxon>Agaricomycetes</taxon>
        <taxon>Agaricomycetidae</taxon>
        <taxon>Agaricales</taxon>
        <taxon>Agaricineae</taxon>
        <taxon>Hymenogastraceae</taxon>
        <taxon>Gymnopilus</taxon>
    </lineage>
</organism>
<dbReference type="AlphaFoldDB" id="A0A409VZM1"/>
<evidence type="ECO:0000256" key="8">
    <source>
        <dbReference type="ARBA" id="ARBA00023033"/>
    </source>
</evidence>
<dbReference type="CDD" id="cd11065">
    <property type="entry name" value="CYP64-like"/>
    <property type="match status" value="1"/>
</dbReference>
<dbReference type="PROSITE" id="PS00086">
    <property type="entry name" value="CYTOCHROME_P450"/>
    <property type="match status" value="1"/>
</dbReference>
<feature type="binding site" description="axial binding residue" evidence="9">
    <location>
        <position position="434"/>
    </location>
    <ligand>
        <name>heme</name>
        <dbReference type="ChEBI" id="CHEBI:30413"/>
    </ligand>
    <ligandPart>
        <name>Fe</name>
        <dbReference type="ChEBI" id="CHEBI:18248"/>
    </ligandPart>
</feature>
<evidence type="ECO:0000256" key="9">
    <source>
        <dbReference type="PIRSR" id="PIRSR602401-1"/>
    </source>
</evidence>
<reference evidence="11 12" key="1">
    <citation type="journal article" date="2018" name="Evol. Lett.">
        <title>Horizontal gene cluster transfer increased hallucinogenic mushroom diversity.</title>
        <authorList>
            <person name="Reynolds H.T."/>
            <person name="Vijayakumar V."/>
            <person name="Gluck-Thaler E."/>
            <person name="Korotkin H.B."/>
            <person name="Matheny P.B."/>
            <person name="Slot J.C."/>
        </authorList>
    </citation>
    <scope>NUCLEOTIDE SEQUENCE [LARGE SCALE GENOMIC DNA]</scope>
    <source>
        <strain evidence="11 12">SRW20</strain>
    </source>
</reference>
<dbReference type="PRINTS" id="PR00463">
    <property type="entry name" value="EP450I"/>
</dbReference>
<keyword evidence="12" id="KW-1185">Reference proteome</keyword>
<dbReference type="Pfam" id="PF00067">
    <property type="entry name" value="p450"/>
    <property type="match status" value="1"/>
</dbReference>
<dbReference type="GO" id="GO:0004497">
    <property type="term" value="F:monooxygenase activity"/>
    <property type="evidence" value="ECO:0007669"/>
    <property type="project" value="UniProtKB-KW"/>
</dbReference>
<dbReference type="EMBL" id="NHYE01005491">
    <property type="protein sequence ID" value="PPQ71712.1"/>
    <property type="molecule type" value="Genomic_DNA"/>
</dbReference>
<dbReference type="GO" id="GO:0020037">
    <property type="term" value="F:heme binding"/>
    <property type="evidence" value="ECO:0007669"/>
    <property type="project" value="InterPro"/>
</dbReference>
<dbReference type="InterPro" id="IPR050364">
    <property type="entry name" value="Cytochrome_P450_fung"/>
</dbReference>
<keyword evidence="5 9" id="KW-0479">Metal-binding</keyword>
<evidence type="ECO:0000313" key="12">
    <source>
        <dbReference type="Proteomes" id="UP000284706"/>
    </source>
</evidence>
<evidence type="ECO:0000256" key="6">
    <source>
        <dbReference type="ARBA" id="ARBA00023002"/>
    </source>
</evidence>
<dbReference type="GO" id="GO:0016705">
    <property type="term" value="F:oxidoreductase activity, acting on paired donors, with incorporation or reduction of molecular oxygen"/>
    <property type="evidence" value="ECO:0007669"/>
    <property type="project" value="InterPro"/>
</dbReference>
<dbReference type="Gene3D" id="1.10.630.10">
    <property type="entry name" value="Cytochrome P450"/>
    <property type="match status" value="1"/>
</dbReference>